<evidence type="ECO:0000256" key="12">
    <source>
        <dbReference type="RuleBase" id="RU003355"/>
    </source>
</evidence>
<dbReference type="PANTHER" id="PTHR43806">
    <property type="entry name" value="PEPTIDASE S8"/>
    <property type="match status" value="1"/>
</dbReference>
<keyword evidence="7 11" id="KW-0378">Hydrolase</keyword>
<evidence type="ECO:0000256" key="11">
    <source>
        <dbReference type="PROSITE-ProRule" id="PRU01240"/>
    </source>
</evidence>
<sequence>MLKSIRKKLVALGASFALVASPFASMTVEASAEPIAKKLQSVNSSEKVAKQSINNSLSNKEKTKNFSDDTIIVKYSKPLTVNDHKKAGGTVIQQVSGLKYVAIKVKDKKKLQQTIQNYQKNSKVMSVQLSPIYKQTGTIDPKISEQYVHTQLNTAKAQKLAGKNQVKVAVIDTGIDRNHPELKDSIISSTNIIDPMNPAAADIHGTHVAGIIAAKKDNGIGGYGVNPNAKILSFDVFGGDMWTFDYTIANAILEAVDEGAKVINMSLGGSMPSDLLKEAVDKATDRGVVVVAAAGNDGMNLPSYPASYEGVIGVGSVNKDKKLSEFSTYGASTDIVAPGEDIYAPYYDVKKGSTFDRLSGTSMASPVVAGAAALLLSKYPKLTPAEVEYVLEKTATDLGEKGFDTKYGNGLVNLTSALTYDVKKIPTIVKQTWGQKEIVNNAALITAPAEVKDSLTKPSEQKWVKLPVEKGEYIQASLIGHSSYDYKMSIHFYGDNQQQLTDINDVKEGKVEGKLIKAPFSGMVAIGVKDVNGSYDDSSSKQSSYTLKVDKLASLPEDESTLEAPIAISSLPFTQNNLVFTGEEGEDDFFHFTSKEAQLMKFDISGIPGVDVSAHVYEKDQLFPPVIEGEGQPSTELPQVETVSEEMPPLYSSNTGRIGESETLIFNTEADKEYYIKVTNKPTYYEVASSDFIFESIGNTEAAPSALPYSVKLEGKTVPEDEDQHAGGIEFEEESKFIEYLAAIAKPYEIASTLNGYLQNTGDQDWYKMNPTATGIYQFNLPTPTVNVPAVNLYEVIEGQDEAGKPYAYLAPVASNEEFSWYSWTALMANKITTGLKANKTYYMAVSPNWSANQIPYEGYSISSKLLISNPGDKYEENDLPEQAKDLPAKGVEANFAMPNDVDTYYFTAKQTATYGVKFVRTRPTTALKNKYGEELLAPIYGQIVITEDVNKNRKLDENEYERSSYILNSIAAGMTTGSFKAKKNQSYFVSTLGMTESGSGISLLPYKLNIDAVNRKDEDAGSKVKNNTPSKPIALKKQNSKSYAATAYLNAGYQNGDTDWFVYKATKTEQATVTLNAGAEIDGIIEVYKNGKRVAKSDYYGQGDKEILSLKLTKGTYYIKVRDSKGRASFDPYTLSLKLK</sequence>
<evidence type="ECO:0000256" key="5">
    <source>
        <dbReference type="ARBA" id="ARBA00022670"/>
    </source>
</evidence>
<feature type="coiled-coil region" evidence="13">
    <location>
        <begin position="101"/>
        <end position="128"/>
    </location>
</feature>
<evidence type="ECO:0000256" key="2">
    <source>
        <dbReference type="ARBA" id="ARBA00004613"/>
    </source>
</evidence>
<feature type="active site" description="Charge relay system" evidence="10 11">
    <location>
        <position position="204"/>
    </location>
</feature>
<dbReference type="InterPro" id="IPR054399">
    <property type="entry name" value="Fervidolysin-like_N_prodom"/>
</dbReference>
<gene>
    <name evidence="17" type="ORF">BAOM_4729</name>
</gene>
<protein>
    <submittedName>
        <fullName evidence="17">Secreted subtilisin-like serine protease</fullName>
    </submittedName>
</protein>
<accession>A0A3Q9RRV2</accession>
<dbReference type="InterPro" id="IPR000209">
    <property type="entry name" value="Peptidase_S8/S53_dom"/>
</dbReference>
<dbReference type="PROSITE" id="PS00136">
    <property type="entry name" value="SUBTILASE_ASP"/>
    <property type="match status" value="1"/>
</dbReference>
<dbReference type="GO" id="GO:0005576">
    <property type="term" value="C:extracellular region"/>
    <property type="evidence" value="ECO:0007669"/>
    <property type="project" value="UniProtKB-SubCell"/>
</dbReference>
<dbReference type="Pfam" id="PF00082">
    <property type="entry name" value="Peptidase_S8"/>
    <property type="match status" value="1"/>
</dbReference>
<keyword evidence="13" id="KW-0175">Coiled coil</keyword>
<dbReference type="EMBL" id="CP026095">
    <property type="protein sequence ID" value="AZV45307.1"/>
    <property type="molecule type" value="Genomic_DNA"/>
</dbReference>
<evidence type="ECO:0000256" key="1">
    <source>
        <dbReference type="ARBA" id="ARBA00001913"/>
    </source>
</evidence>
<dbReference type="InterPro" id="IPR022398">
    <property type="entry name" value="Peptidase_S8_His-AS"/>
</dbReference>
<comment type="cofactor">
    <cofactor evidence="1">
        <name>Ca(2+)</name>
        <dbReference type="ChEBI" id="CHEBI:29108"/>
    </cofactor>
</comment>
<dbReference type="GO" id="GO:0004252">
    <property type="term" value="F:serine-type endopeptidase activity"/>
    <property type="evidence" value="ECO:0007669"/>
    <property type="project" value="UniProtKB-UniRule"/>
</dbReference>
<reference evidence="17 18" key="1">
    <citation type="submission" date="2018-01" db="EMBL/GenBank/DDBJ databases">
        <title>Bacillus asahii Genome sequencing and assembly.</title>
        <authorList>
            <person name="Jiang H."/>
            <person name="Feng Y."/>
            <person name="Zhao F."/>
            <person name="Lin X."/>
        </authorList>
    </citation>
    <scope>NUCLEOTIDE SEQUENCE [LARGE SCALE GENOMIC DNA]</scope>
    <source>
        <strain evidence="17 18">OM18</strain>
    </source>
</reference>
<comment type="subcellular location">
    <subcellularLocation>
        <location evidence="2">Secreted</location>
    </subcellularLocation>
</comment>
<organism evidence="17 18">
    <name type="scientific">Peribacillus asahii</name>
    <dbReference type="NCBI Taxonomy" id="228899"/>
    <lineage>
        <taxon>Bacteria</taxon>
        <taxon>Bacillati</taxon>
        <taxon>Bacillota</taxon>
        <taxon>Bacilli</taxon>
        <taxon>Bacillales</taxon>
        <taxon>Bacillaceae</taxon>
        <taxon>Peribacillus</taxon>
    </lineage>
</organism>
<evidence type="ECO:0000256" key="3">
    <source>
        <dbReference type="ARBA" id="ARBA00011073"/>
    </source>
</evidence>
<comment type="similarity">
    <text evidence="3 11 12">Belongs to the peptidase S8 family.</text>
</comment>
<dbReference type="PROSITE" id="PS00137">
    <property type="entry name" value="SUBTILASE_HIS"/>
    <property type="match status" value="1"/>
</dbReference>
<evidence type="ECO:0000256" key="7">
    <source>
        <dbReference type="ARBA" id="ARBA00022801"/>
    </source>
</evidence>
<dbReference type="Proteomes" id="UP000283095">
    <property type="component" value="Chromosome"/>
</dbReference>
<evidence type="ECO:0000259" key="16">
    <source>
        <dbReference type="Pfam" id="PF22148"/>
    </source>
</evidence>
<evidence type="ECO:0000256" key="6">
    <source>
        <dbReference type="ARBA" id="ARBA00022723"/>
    </source>
</evidence>
<dbReference type="PANTHER" id="PTHR43806:SF11">
    <property type="entry name" value="CEREVISIN-RELATED"/>
    <property type="match status" value="1"/>
</dbReference>
<name>A0A3Q9RRV2_9BACI</name>
<proteinExistence type="inferred from homology"/>
<dbReference type="CDD" id="cd07477">
    <property type="entry name" value="Peptidases_S8_Subtilisin_subset"/>
    <property type="match status" value="1"/>
</dbReference>
<dbReference type="PROSITE" id="PS51892">
    <property type="entry name" value="SUBTILASE"/>
    <property type="match status" value="1"/>
</dbReference>
<dbReference type="InterPro" id="IPR023827">
    <property type="entry name" value="Peptidase_S8_Asp-AS"/>
</dbReference>
<evidence type="ECO:0000256" key="8">
    <source>
        <dbReference type="ARBA" id="ARBA00022825"/>
    </source>
</evidence>
<evidence type="ECO:0000256" key="13">
    <source>
        <dbReference type="SAM" id="Coils"/>
    </source>
</evidence>
<evidence type="ECO:0000313" key="18">
    <source>
        <dbReference type="Proteomes" id="UP000283095"/>
    </source>
</evidence>
<keyword evidence="14" id="KW-0732">Signal</keyword>
<dbReference type="InterPro" id="IPR034202">
    <property type="entry name" value="Subtilisin_Carlsberg-like"/>
</dbReference>
<dbReference type="InterPro" id="IPR036852">
    <property type="entry name" value="Peptidase_S8/S53_dom_sf"/>
</dbReference>
<evidence type="ECO:0000259" key="15">
    <source>
        <dbReference type="Pfam" id="PF00082"/>
    </source>
</evidence>
<dbReference type="AlphaFoldDB" id="A0A3Q9RRV2"/>
<evidence type="ECO:0000256" key="9">
    <source>
        <dbReference type="ARBA" id="ARBA00022837"/>
    </source>
</evidence>
<keyword evidence="6" id="KW-0479">Metal-binding</keyword>
<dbReference type="Gene3D" id="3.40.50.200">
    <property type="entry name" value="Peptidase S8/S53 domain"/>
    <property type="match status" value="1"/>
</dbReference>
<evidence type="ECO:0000256" key="14">
    <source>
        <dbReference type="SAM" id="SignalP"/>
    </source>
</evidence>
<dbReference type="PROSITE" id="PS00138">
    <property type="entry name" value="SUBTILASE_SER"/>
    <property type="match status" value="1"/>
</dbReference>
<dbReference type="GO" id="GO:0006508">
    <property type="term" value="P:proteolysis"/>
    <property type="evidence" value="ECO:0007669"/>
    <property type="project" value="UniProtKB-KW"/>
</dbReference>
<dbReference type="SUPFAM" id="SSF52743">
    <property type="entry name" value="Subtilisin-like"/>
    <property type="match status" value="1"/>
</dbReference>
<keyword evidence="4" id="KW-0964">Secreted</keyword>
<evidence type="ECO:0000256" key="10">
    <source>
        <dbReference type="PIRSR" id="PIRSR615500-1"/>
    </source>
</evidence>
<feature type="active site" description="Charge relay system" evidence="10 11">
    <location>
        <position position="172"/>
    </location>
</feature>
<dbReference type="Gene3D" id="2.60.120.380">
    <property type="match status" value="2"/>
</dbReference>
<keyword evidence="8 11" id="KW-0720">Serine protease</keyword>
<keyword evidence="5 11" id="KW-0645">Protease</keyword>
<feature type="chain" id="PRO_5038508726" evidence="14">
    <location>
        <begin position="27"/>
        <end position="1141"/>
    </location>
</feature>
<dbReference type="GO" id="GO:0046872">
    <property type="term" value="F:metal ion binding"/>
    <property type="evidence" value="ECO:0007669"/>
    <property type="project" value="UniProtKB-KW"/>
</dbReference>
<dbReference type="InterPro" id="IPR015500">
    <property type="entry name" value="Peptidase_S8_subtilisin-rel"/>
</dbReference>
<evidence type="ECO:0000313" key="17">
    <source>
        <dbReference type="EMBL" id="AZV45307.1"/>
    </source>
</evidence>
<dbReference type="Pfam" id="PF22148">
    <property type="entry name" value="Fervidolysin_NPro-like"/>
    <property type="match status" value="1"/>
</dbReference>
<dbReference type="InterPro" id="IPR050131">
    <property type="entry name" value="Peptidase_S8_subtilisin-like"/>
</dbReference>
<dbReference type="PRINTS" id="PR00723">
    <property type="entry name" value="SUBTILISIN"/>
</dbReference>
<evidence type="ECO:0000256" key="4">
    <source>
        <dbReference type="ARBA" id="ARBA00022525"/>
    </source>
</evidence>
<feature type="signal peptide" evidence="14">
    <location>
        <begin position="1"/>
        <end position="26"/>
    </location>
</feature>
<feature type="active site" description="Charge relay system" evidence="10 11">
    <location>
        <position position="362"/>
    </location>
</feature>
<dbReference type="KEGG" id="pasa:BAOM_4729"/>
<feature type="domain" description="Fervidolysin-like N-terminal prodomain" evidence="16">
    <location>
        <begin position="56"/>
        <end position="128"/>
    </location>
</feature>
<feature type="domain" description="Peptidase S8/S53" evidence="15">
    <location>
        <begin position="164"/>
        <end position="410"/>
    </location>
</feature>
<dbReference type="InterPro" id="IPR023828">
    <property type="entry name" value="Peptidase_S8_Ser-AS"/>
</dbReference>
<keyword evidence="9" id="KW-0106">Calcium</keyword>